<dbReference type="Proteomes" id="UP000828390">
    <property type="component" value="Unassembled WGS sequence"/>
</dbReference>
<keyword evidence="3" id="KW-1185">Reference proteome</keyword>
<name>A0A9D4MIT7_DREPO</name>
<reference evidence="2" key="2">
    <citation type="submission" date="2020-11" db="EMBL/GenBank/DDBJ databases">
        <authorList>
            <person name="McCartney M.A."/>
            <person name="Auch B."/>
            <person name="Kono T."/>
            <person name="Mallez S."/>
            <person name="Becker A."/>
            <person name="Gohl D.M."/>
            <person name="Silverstein K.A.T."/>
            <person name="Koren S."/>
            <person name="Bechman K.B."/>
            <person name="Herman A."/>
            <person name="Abrahante J.E."/>
            <person name="Garbe J."/>
        </authorList>
    </citation>
    <scope>NUCLEOTIDE SEQUENCE</scope>
    <source>
        <strain evidence="2">Duluth1</strain>
        <tissue evidence="2">Whole animal</tissue>
    </source>
</reference>
<reference evidence="2" key="1">
    <citation type="journal article" date="2019" name="bioRxiv">
        <title>The Genome of the Zebra Mussel, Dreissena polymorpha: A Resource for Invasive Species Research.</title>
        <authorList>
            <person name="McCartney M.A."/>
            <person name="Auch B."/>
            <person name="Kono T."/>
            <person name="Mallez S."/>
            <person name="Zhang Y."/>
            <person name="Obille A."/>
            <person name="Becker A."/>
            <person name="Abrahante J.E."/>
            <person name="Garbe J."/>
            <person name="Badalamenti J.P."/>
            <person name="Herman A."/>
            <person name="Mangelson H."/>
            <person name="Liachko I."/>
            <person name="Sullivan S."/>
            <person name="Sone E.D."/>
            <person name="Koren S."/>
            <person name="Silverstein K.A.T."/>
            <person name="Beckman K.B."/>
            <person name="Gohl D.M."/>
        </authorList>
    </citation>
    <scope>NUCLEOTIDE SEQUENCE</scope>
    <source>
        <strain evidence="2">Duluth1</strain>
        <tissue evidence="2">Whole animal</tissue>
    </source>
</reference>
<dbReference type="AlphaFoldDB" id="A0A9D4MIT7"/>
<protein>
    <submittedName>
        <fullName evidence="2">Uncharacterized protein</fullName>
    </submittedName>
</protein>
<comment type="caution">
    <text evidence="2">The sequence shown here is derived from an EMBL/GenBank/DDBJ whole genome shotgun (WGS) entry which is preliminary data.</text>
</comment>
<accession>A0A9D4MIT7</accession>
<evidence type="ECO:0000313" key="3">
    <source>
        <dbReference type="Proteomes" id="UP000828390"/>
    </source>
</evidence>
<feature type="region of interest" description="Disordered" evidence="1">
    <location>
        <begin position="29"/>
        <end position="49"/>
    </location>
</feature>
<gene>
    <name evidence="2" type="ORF">DPMN_001146</name>
</gene>
<sequence>MDNFESFGAGVAAGGLNSIYAECLGERRDNRSVAEKETRQSNSVKNTRDCQTLHRAPVGVSEPYTRLRNNAVVITSEYQTRRGST</sequence>
<evidence type="ECO:0000313" key="2">
    <source>
        <dbReference type="EMBL" id="KAH3877283.1"/>
    </source>
</evidence>
<feature type="compositionally biased region" description="Basic and acidic residues" evidence="1">
    <location>
        <begin position="29"/>
        <end position="39"/>
    </location>
</feature>
<proteinExistence type="predicted"/>
<dbReference type="EMBL" id="JAIWYP010000001">
    <property type="protein sequence ID" value="KAH3877283.1"/>
    <property type="molecule type" value="Genomic_DNA"/>
</dbReference>
<organism evidence="2 3">
    <name type="scientific">Dreissena polymorpha</name>
    <name type="common">Zebra mussel</name>
    <name type="synonym">Mytilus polymorpha</name>
    <dbReference type="NCBI Taxonomy" id="45954"/>
    <lineage>
        <taxon>Eukaryota</taxon>
        <taxon>Metazoa</taxon>
        <taxon>Spiralia</taxon>
        <taxon>Lophotrochozoa</taxon>
        <taxon>Mollusca</taxon>
        <taxon>Bivalvia</taxon>
        <taxon>Autobranchia</taxon>
        <taxon>Heteroconchia</taxon>
        <taxon>Euheterodonta</taxon>
        <taxon>Imparidentia</taxon>
        <taxon>Neoheterodontei</taxon>
        <taxon>Myida</taxon>
        <taxon>Dreissenoidea</taxon>
        <taxon>Dreissenidae</taxon>
        <taxon>Dreissena</taxon>
    </lineage>
</organism>
<evidence type="ECO:0000256" key="1">
    <source>
        <dbReference type="SAM" id="MobiDB-lite"/>
    </source>
</evidence>